<keyword evidence="3" id="KW-1185">Reference proteome</keyword>
<gene>
    <name evidence="2" type="ORF">Q9295_07330</name>
</gene>
<feature type="signal peptide" evidence="1">
    <location>
        <begin position="1"/>
        <end position="19"/>
    </location>
</feature>
<dbReference type="RefSeq" id="WP_306679871.1">
    <property type="nucleotide sequence ID" value="NZ_JAVDBT010000005.1"/>
</dbReference>
<evidence type="ECO:0000313" key="2">
    <source>
        <dbReference type="EMBL" id="MDQ2066178.1"/>
    </source>
</evidence>
<proteinExistence type="predicted"/>
<sequence>MKRLLILPLLLVACGPVSVQQAERDCFDRAELAQKPRGTVRIGGTSSGTIAGGLDLSISSDYVMGKDPSAVFETCVMAKSGQAPTRPIYDMPGWKG</sequence>
<keyword evidence="1" id="KW-0732">Signal</keyword>
<name>A0ABU0VXE5_9RHOB</name>
<protein>
    <recommendedName>
        <fullName evidence="4">Phosphate ABC transporter substrate-binding protein</fullName>
    </recommendedName>
</protein>
<comment type="caution">
    <text evidence="2">The sequence shown here is derived from an EMBL/GenBank/DDBJ whole genome shotgun (WGS) entry which is preliminary data.</text>
</comment>
<dbReference type="Proteomes" id="UP001239680">
    <property type="component" value="Unassembled WGS sequence"/>
</dbReference>
<evidence type="ECO:0000256" key="1">
    <source>
        <dbReference type="SAM" id="SignalP"/>
    </source>
</evidence>
<dbReference type="EMBL" id="JAVDBT010000005">
    <property type="protein sequence ID" value="MDQ2066178.1"/>
    <property type="molecule type" value="Genomic_DNA"/>
</dbReference>
<feature type="chain" id="PRO_5047021743" description="Phosphate ABC transporter substrate-binding protein" evidence="1">
    <location>
        <begin position="20"/>
        <end position="96"/>
    </location>
</feature>
<evidence type="ECO:0008006" key="4">
    <source>
        <dbReference type="Google" id="ProtNLM"/>
    </source>
</evidence>
<organism evidence="2 3">
    <name type="scientific">Pseudogemmobacter lacusdianii</name>
    <dbReference type="NCBI Taxonomy" id="3069608"/>
    <lineage>
        <taxon>Bacteria</taxon>
        <taxon>Pseudomonadati</taxon>
        <taxon>Pseudomonadota</taxon>
        <taxon>Alphaproteobacteria</taxon>
        <taxon>Rhodobacterales</taxon>
        <taxon>Paracoccaceae</taxon>
        <taxon>Pseudogemmobacter</taxon>
    </lineage>
</organism>
<evidence type="ECO:0000313" key="3">
    <source>
        <dbReference type="Proteomes" id="UP001239680"/>
    </source>
</evidence>
<reference evidence="2 3" key="1">
    <citation type="submission" date="2023-08" db="EMBL/GenBank/DDBJ databases">
        <title>Characterization of two Paracoccaceae strains isolated from Phycosphere and proposal of Xinfangfangia lacusdiani sp. nov.</title>
        <authorList>
            <person name="Deng Y."/>
            <person name="Zhang Y.Q."/>
        </authorList>
    </citation>
    <scope>NUCLEOTIDE SEQUENCE [LARGE SCALE GENOMIC DNA]</scope>
    <source>
        <strain evidence="2 3">CPCC 101601</strain>
    </source>
</reference>
<accession>A0ABU0VXE5</accession>